<organism evidence="6">
    <name type="scientific">Citrobacter rodentium</name>
    <dbReference type="NCBI Taxonomy" id="67825"/>
    <lineage>
        <taxon>Bacteria</taxon>
        <taxon>Pseudomonadati</taxon>
        <taxon>Pseudomonadota</taxon>
        <taxon>Gammaproteobacteria</taxon>
        <taxon>Enterobacterales</taxon>
        <taxon>Enterobacteriaceae</taxon>
        <taxon>Citrobacter</taxon>
    </lineage>
</organism>
<evidence type="ECO:0000256" key="2">
    <source>
        <dbReference type="ARBA" id="ARBA00022679"/>
    </source>
</evidence>
<evidence type="ECO:0000256" key="1">
    <source>
        <dbReference type="ARBA" id="ARBA00007583"/>
    </source>
</evidence>
<proteinExistence type="inferred from homology"/>
<dbReference type="PANTHER" id="PTHR24045:SF0">
    <property type="entry name" value="N-ACETYLGLUCOSAMINE-1-PHOSPHOTRANSFERASE SUBUNITS ALPHA_BETA"/>
    <property type="match status" value="1"/>
</dbReference>
<dbReference type="Pfam" id="PF17101">
    <property type="entry name" value="Stealth_CR1"/>
    <property type="match status" value="1"/>
</dbReference>
<dbReference type="InterPro" id="IPR021520">
    <property type="entry name" value="Stealth_CR2"/>
</dbReference>
<dbReference type="GO" id="GO:0016772">
    <property type="term" value="F:transferase activity, transferring phosphorus-containing groups"/>
    <property type="evidence" value="ECO:0007669"/>
    <property type="project" value="InterPro"/>
</dbReference>
<protein>
    <submittedName>
        <fullName evidence="6">Glycosyl transferase</fullName>
    </submittedName>
</protein>
<evidence type="ECO:0000256" key="3">
    <source>
        <dbReference type="ARBA" id="ARBA00023169"/>
    </source>
</evidence>
<evidence type="ECO:0000259" key="5">
    <source>
        <dbReference type="Pfam" id="PF17101"/>
    </source>
</evidence>
<accession>A0A482PLF6</accession>
<dbReference type="PANTHER" id="PTHR24045">
    <property type="match status" value="1"/>
</dbReference>
<feature type="domain" description="Stealth protein CR2 conserved region 2" evidence="4">
    <location>
        <begin position="42"/>
        <end position="142"/>
    </location>
</feature>
<dbReference type="EMBL" id="CP038008">
    <property type="protein sequence ID" value="QBY28692.1"/>
    <property type="molecule type" value="Genomic_DNA"/>
</dbReference>
<name>A0A482PLF6_CITRO</name>
<comment type="similarity">
    <text evidence="1">Belongs to the stealth family.</text>
</comment>
<feature type="domain" description="Stealth protein CR1 conserved region 1" evidence="5">
    <location>
        <begin position="8"/>
        <end position="29"/>
    </location>
</feature>
<gene>
    <name evidence="6" type="ORF">E2R62_07405</name>
</gene>
<keyword evidence="3" id="KW-0270">Exopolysaccharide synthesis</keyword>
<reference evidence="6" key="1">
    <citation type="submission" date="2019-03" db="EMBL/GenBank/DDBJ databases">
        <title>Complete genome sequence of enteropathogenic Citrobacter rodentium strain DBS100.</title>
        <authorList>
            <person name="Popov G."/>
            <person name="Fiebig A."/>
            <person name="Shideler S."/>
            <person name="Coombes B."/>
            <person name="Savchenko A."/>
        </authorList>
    </citation>
    <scope>NUCLEOTIDE SEQUENCE</scope>
    <source>
        <strain evidence="6">DBS100</strain>
    </source>
</reference>
<keyword evidence="2 6" id="KW-0808">Transferase</keyword>
<dbReference type="InterPro" id="IPR031358">
    <property type="entry name" value="Stealth_CR1"/>
</dbReference>
<sequence>MKVKNNTIDIVIPWVDGSDPKWQEDYRKFASEQRNVDASIHRYRDNGLLKFWFRGIEKNAPWIRKVHFITYGHNPEWLKLDHPKLHIVKHSDYIPKKFLPTFNSHVIELNLHKIDGLSDKFIYFNDDTFLINPVNESFYFKNGMPQDCAILNAVQPDGLSHIILNNLSIINKHFCKKQVIRNNIFKWLNVKYGAALCRTICLMPWPKFVGIKDTHLPIPYLKSTFAKLWELEPEILNATNRSKFRQNSDVNQYLFRYWQLVSGEFGCSNTMASSAYLDIGKDNIKKIREELLCSSNKLIVINDADTLEFDSKTKEIQEEFAKIFPFKSTFEI</sequence>
<evidence type="ECO:0000313" key="6">
    <source>
        <dbReference type="EMBL" id="QBY28692.1"/>
    </source>
</evidence>
<dbReference type="Pfam" id="PF11380">
    <property type="entry name" value="Stealth_CR2"/>
    <property type="match status" value="1"/>
</dbReference>
<evidence type="ECO:0000259" key="4">
    <source>
        <dbReference type="Pfam" id="PF11380"/>
    </source>
</evidence>
<dbReference type="InterPro" id="IPR047141">
    <property type="entry name" value="Stealth"/>
</dbReference>
<dbReference type="GO" id="GO:0000271">
    <property type="term" value="P:polysaccharide biosynthetic process"/>
    <property type="evidence" value="ECO:0007669"/>
    <property type="project" value="UniProtKB-KW"/>
</dbReference>
<dbReference type="AlphaFoldDB" id="A0A482PLF6"/>